<name>A0A069AWT3_CLODI</name>
<dbReference type="AlphaFoldDB" id="A0A069AWT3"/>
<protein>
    <submittedName>
        <fullName evidence="1">Uncharacterized protein</fullName>
    </submittedName>
</protein>
<dbReference type="EMBL" id="LK933114">
    <property type="protein sequence ID" value="CDT32954.1"/>
    <property type="molecule type" value="Genomic_DNA"/>
</dbReference>
<gene>
    <name evidence="1" type="ORF">BN1095_4380001</name>
</gene>
<evidence type="ECO:0000313" key="1">
    <source>
        <dbReference type="EMBL" id="CDT32954.1"/>
    </source>
</evidence>
<organism evidence="1">
    <name type="scientific">Clostridioides difficile</name>
    <name type="common">Peptoclostridium difficile</name>
    <dbReference type="NCBI Taxonomy" id="1496"/>
    <lineage>
        <taxon>Bacteria</taxon>
        <taxon>Bacillati</taxon>
        <taxon>Bacillota</taxon>
        <taxon>Clostridia</taxon>
        <taxon>Peptostreptococcales</taxon>
        <taxon>Peptostreptococcaceae</taxon>
        <taxon>Clostridioides</taxon>
    </lineage>
</organism>
<proteinExistence type="predicted"/>
<accession>A0A069AWT3</accession>
<sequence>MNAVFAAFAERRVSRNVAMPSEGCSDGIAVNPLLHTDDGD</sequence>
<reference evidence="1" key="1">
    <citation type="submission" date="2014-07" db="EMBL/GenBank/DDBJ databases">
        <authorList>
            <person name="Monot Marc"/>
        </authorList>
    </citation>
    <scope>NUCLEOTIDE SEQUENCE</scope>
    <source>
        <strain evidence="1">7032989</strain>
    </source>
</reference>